<dbReference type="EMBL" id="CM047905">
    <property type="protein sequence ID" value="KAJ0089177.1"/>
    <property type="molecule type" value="Genomic_DNA"/>
</dbReference>
<name>A0ACC1AR81_9ROSI</name>
<proteinExistence type="predicted"/>
<reference evidence="2" key="1">
    <citation type="journal article" date="2023" name="G3 (Bethesda)">
        <title>Genome assembly and association tests identify interacting loci associated with vigor, precocity, and sex in interspecific pistachio rootstocks.</title>
        <authorList>
            <person name="Palmer W."/>
            <person name="Jacygrad E."/>
            <person name="Sagayaradj S."/>
            <person name="Cavanaugh K."/>
            <person name="Han R."/>
            <person name="Bertier L."/>
            <person name="Beede B."/>
            <person name="Kafkas S."/>
            <person name="Golino D."/>
            <person name="Preece J."/>
            <person name="Michelmore R."/>
        </authorList>
    </citation>
    <scope>NUCLEOTIDE SEQUENCE [LARGE SCALE GENOMIC DNA]</scope>
</reference>
<organism evidence="1 2">
    <name type="scientific">Pistacia atlantica</name>
    <dbReference type="NCBI Taxonomy" id="434234"/>
    <lineage>
        <taxon>Eukaryota</taxon>
        <taxon>Viridiplantae</taxon>
        <taxon>Streptophyta</taxon>
        <taxon>Embryophyta</taxon>
        <taxon>Tracheophyta</taxon>
        <taxon>Spermatophyta</taxon>
        <taxon>Magnoliopsida</taxon>
        <taxon>eudicotyledons</taxon>
        <taxon>Gunneridae</taxon>
        <taxon>Pentapetalae</taxon>
        <taxon>rosids</taxon>
        <taxon>malvids</taxon>
        <taxon>Sapindales</taxon>
        <taxon>Anacardiaceae</taxon>
        <taxon>Pistacia</taxon>
    </lineage>
</organism>
<keyword evidence="2" id="KW-1185">Reference proteome</keyword>
<evidence type="ECO:0000313" key="2">
    <source>
        <dbReference type="Proteomes" id="UP001164250"/>
    </source>
</evidence>
<evidence type="ECO:0000313" key="1">
    <source>
        <dbReference type="EMBL" id="KAJ0089177.1"/>
    </source>
</evidence>
<sequence>MPPLLESMMAIVDLTPLALDAFVRSLFIVRCIVWCLHIIAISARFHLVCHFPGLAQENGAFCENILRIAFSTTKDGFLTLVHRTH</sequence>
<protein>
    <submittedName>
        <fullName evidence="1">Uncharacterized protein</fullName>
    </submittedName>
</protein>
<gene>
    <name evidence="1" type="ORF">Patl1_32967</name>
</gene>
<accession>A0ACC1AR81</accession>
<comment type="caution">
    <text evidence="1">The sequence shown here is derived from an EMBL/GenBank/DDBJ whole genome shotgun (WGS) entry which is preliminary data.</text>
</comment>
<dbReference type="Proteomes" id="UP001164250">
    <property type="component" value="Chromosome 9"/>
</dbReference>